<dbReference type="RefSeq" id="XP_002951730.1">
    <property type="nucleotide sequence ID" value="XM_002951684.1"/>
</dbReference>
<gene>
    <name evidence="2" type="ORF">VOLCADRAFT_92366</name>
</gene>
<dbReference type="EMBL" id="GL378346">
    <property type="protein sequence ID" value="EFJ47181.1"/>
    <property type="molecule type" value="Genomic_DNA"/>
</dbReference>
<feature type="region of interest" description="Disordered" evidence="1">
    <location>
        <begin position="1"/>
        <end position="21"/>
    </location>
</feature>
<keyword evidence="3" id="KW-1185">Reference proteome</keyword>
<dbReference type="AlphaFoldDB" id="D8TZH0"/>
<evidence type="ECO:0000313" key="3">
    <source>
        <dbReference type="Proteomes" id="UP000001058"/>
    </source>
</evidence>
<dbReference type="KEGG" id="vcn:VOLCADRAFT_92366"/>
<reference evidence="2 3" key="1">
    <citation type="journal article" date="2010" name="Science">
        <title>Genomic analysis of organismal complexity in the multicellular green alga Volvox carteri.</title>
        <authorList>
            <person name="Prochnik S.E."/>
            <person name="Umen J."/>
            <person name="Nedelcu A.M."/>
            <person name="Hallmann A."/>
            <person name="Miller S.M."/>
            <person name="Nishii I."/>
            <person name="Ferris P."/>
            <person name="Kuo A."/>
            <person name="Mitros T."/>
            <person name="Fritz-Laylin L.K."/>
            <person name="Hellsten U."/>
            <person name="Chapman J."/>
            <person name="Simakov O."/>
            <person name="Rensing S.A."/>
            <person name="Terry A."/>
            <person name="Pangilinan J."/>
            <person name="Kapitonov V."/>
            <person name="Jurka J."/>
            <person name="Salamov A."/>
            <person name="Shapiro H."/>
            <person name="Schmutz J."/>
            <person name="Grimwood J."/>
            <person name="Lindquist E."/>
            <person name="Lucas S."/>
            <person name="Grigoriev I.V."/>
            <person name="Schmitt R."/>
            <person name="Kirk D."/>
            <person name="Rokhsar D.S."/>
        </authorList>
    </citation>
    <scope>NUCLEOTIDE SEQUENCE [LARGE SCALE GENOMIC DNA]</scope>
    <source>
        <strain evidence="3">f. Nagariensis / Eve</strain>
    </source>
</reference>
<name>D8TZH0_VOLCA</name>
<organism evidence="3">
    <name type="scientific">Volvox carteri f. nagariensis</name>
    <dbReference type="NCBI Taxonomy" id="3068"/>
    <lineage>
        <taxon>Eukaryota</taxon>
        <taxon>Viridiplantae</taxon>
        <taxon>Chlorophyta</taxon>
        <taxon>core chlorophytes</taxon>
        <taxon>Chlorophyceae</taxon>
        <taxon>CS clade</taxon>
        <taxon>Chlamydomonadales</taxon>
        <taxon>Volvocaceae</taxon>
        <taxon>Volvox</taxon>
    </lineage>
</organism>
<protein>
    <submittedName>
        <fullName evidence="2">Uncharacterized protein</fullName>
    </submittedName>
</protein>
<evidence type="ECO:0000313" key="2">
    <source>
        <dbReference type="EMBL" id="EFJ47181.1"/>
    </source>
</evidence>
<dbReference type="GeneID" id="9615814"/>
<accession>D8TZH0</accession>
<sequence length="251" mass="26886">MEDDCGRPWNDPHPFGRPLRPKTKVLEQQGPAVDRLQVEATERQVPWRDDYNEARPCEVAVISGCGMCGLVRALPGNTAQGLRSSFRRAVRAVTACHGVLRRLPPRRRRHPPANSGIGDSVATAEAAAAPPSFTLNDELADRYRTAPSSPRAWSSIGHGVFAAPFHGTAWRSSASHVGTSPYVCPTAGEATPLPAQMQYGGGHKVELHLANPELCLHAGLTDNCQRYSYRGGEVSPTGAGEGGQCLIVPPV</sequence>
<dbReference type="Proteomes" id="UP000001058">
    <property type="component" value="Unassembled WGS sequence"/>
</dbReference>
<evidence type="ECO:0000256" key="1">
    <source>
        <dbReference type="SAM" id="MobiDB-lite"/>
    </source>
</evidence>
<dbReference type="InParanoid" id="D8TZH0"/>
<proteinExistence type="predicted"/>